<dbReference type="EMBL" id="AECS01000037">
    <property type="protein sequence ID" value="EFQ03862.1"/>
    <property type="molecule type" value="Genomic_DNA"/>
</dbReference>
<dbReference type="AlphaFoldDB" id="E2ZCU1"/>
<evidence type="ECO:0000313" key="2">
    <source>
        <dbReference type="EMBL" id="EFQ03862.1"/>
    </source>
</evidence>
<dbReference type="Pfam" id="PF02470">
    <property type="entry name" value="MlaD"/>
    <property type="match status" value="1"/>
</dbReference>
<name>E2ZCU1_9FIRM</name>
<comment type="caution">
    <text evidence="2">The sequence shown here is derived from an EMBL/GenBank/DDBJ whole genome shotgun (WGS) entry which is preliminary data.</text>
</comment>
<sequence>MKNMTAEVKVGIMTVVGVLLLFFVVVGLSHADLFRSSGLTVHVAFSDANGLQAGNTVRYVGVNVGKVESVTAGKDGVEVTLKLKKGTEIPKDSKAVITTDGLMGEKLVSITPGQDTQHLVTDGGTLQGDKVKSVDDVMDNANKLLNNVNDMMKNVNSVIGDEKTQGAMRGSIQNIAGITGNVNDMLAANAGNVQQMTANMAAITGQLNESVQRMDGDGKMSADMRSSLENIKVITDRFTVIAGEMENIATDPQSSADIRKTLHNTAQISEKVNGLLGGGGMNMEGEAGMLYNDTRNEVSGRANFKLYRRDSFALVGAEDVGDGTQLNLQYGRAYKDYAARAGLIHGKFGIGADFFTHSKFRFSLEGYDPNDWRYRLTAQYQIHPHIFLMGQFTRPMSRSDGGNYYGINYVF</sequence>
<feature type="domain" description="Mce/MlaD" evidence="1">
    <location>
        <begin position="38"/>
        <end position="113"/>
    </location>
</feature>
<dbReference type="RefSeq" id="WP_006942116.1">
    <property type="nucleotide sequence ID" value="NZ_GL538208.1"/>
</dbReference>
<dbReference type="Proteomes" id="UP000003195">
    <property type="component" value="Unassembled WGS sequence"/>
</dbReference>
<dbReference type="PANTHER" id="PTHR33371:SF4">
    <property type="entry name" value="INTERMEMBRANE PHOSPHOLIPID TRANSPORT SYSTEM BINDING PROTEIN MLAD"/>
    <property type="match status" value="1"/>
</dbReference>
<keyword evidence="3" id="KW-1185">Reference proteome</keyword>
<dbReference type="Gene3D" id="1.10.287.950">
    <property type="entry name" value="Methyl-accepting chemotaxis protein"/>
    <property type="match status" value="1"/>
</dbReference>
<gene>
    <name evidence="2" type="ORF">HMPREF9429_01045</name>
</gene>
<organism evidence="2 3">
    <name type="scientific">Megasphaera micronuciformis F0359</name>
    <dbReference type="NCBI Taxonomy" id="706434"/>
    <lineage>
        <taxon>Bacteria</taxon>
        <taxon>Bacillati</taxon>
        <taxon>Bacillota</taxon>
        <taxon>Negativicutes</taxon>
        <taxon>Veillonellales</taxon>
        <taxon>Veillonellaceae</taxon>
        <taxon>Megasphaera</taxon>
    </lineage>
</organism>
<dbReference type="PANTHER" id="PTHR33371">
    <property type="entry name" value="INTERMEMBRANE PHOSPHOLIPID TRANSPORT SYSTEM BINDING PROTEIN MLAD-RELATED"/>
    <property type="match status" value="1"/>
</dbReference>
<dbReference type="InterPro" id="IPR052336">
    <property type="entry name" value="MlaD_Phospholipid_Transporter"/>
</dbReference>
<dbReference type="HOGENOM" id="CLU_052141_0_0_9"/>
<dbReference type="eggNOG" id="COG1463">
    <property type="taxonomic scope" value="Bacteria"/>
</dbReference>
<evidence type="ECO:0000313" key="3">
    <source>
        <dbReference type="Proteomes" id="UP000003195"/>
    </source>
</evidence>
<evidence type="ECO:0000259" key="1">
    <source>
        <dbReference type="Pfam" id="PF02470"/>
    </source>
</evidence>
<dbReference type="STRING" id="706434.HMPREF9429_01045"/>
<proteinExistence type="predicted"/>
<accession>E2ZCU1</accession>
<protein>
    <submittedName>
        <fullName evidence="2">Putative virulence factor Mce family protein</fullName>
    </submittedName>
</protein>
<reference evidence="2 3" key="1">
    <citation type="submission" date="2010-08" db="EMBL/GenBank/DDBJ databases">
        <authorList>
            <person name="Weinstock G."/>
            <person name="Sodergren E."/>
            <person name="Clifton S."/>
            <person name="Fulton L."/>
            <person name="Fulton B."/>
            <person name="Courtney L."/>
            <person name="Fronick C."/>
            <person name="Harrison M."/>
            <person name="Strong C."/>
            <person name="Farmer C."/>
            <person name="Delahaunty K."/>
            <person name="Markovic C."/>
            <person name="Hall O."/>
            <person name="Minx P."/>
            <person name="Tomlinson C."/>
            <person name="Mitreva M."/>
            <person name="Hou S."/>
            <person name="Chen J."/>
            <person name="Wollam A."/>
            <person name="Pepin K.H."/>
            <person name="Johnson M."/>
            <person name="Bhonagiri V."/>
            <person name="Zhang X."/>
            <person name="Suruliraj S."/>
            <person name="Warren W."/>
            <person name="Chinwalla A."/>
            <person name="Mardis E.R."/>
            <person name="Wilson R.K."/>
        </authorList>
    </citation>
    <scope>NUCLEOTIDE SEQUENCE [LARGE SCALE GENOMIC DNA]</scope>
    <source>
        <strain evidence="2 3">F0359</strain>
    </source>
</reference>
<dbReference type="SUPFAM" id="SSF58104">
    <property type="entry name" value="Methyl-accepting chemotaxis protein (MCP) signaling domain"/>
    <property type="match status" value="1"/>
</dbReference>
<dbReference type="InterPro" id="IPR003399">
    <property type="entry name" value="Mce/MlaD"/>
</dbReference>